<keyword evidence="3" id="KW-0813">Transport</keyword>
<protein>
    <submittedName>
        <fullName evidence="10">Uncharacterized protein</fullName>
    </submittedName>
</protein>
<dbReference type="OrthoDB" id="1508846at2759"/>
<keyword evidence="8 9" id="KW-0472">Membrane</keyword>
<feature type="transmembrane region" description="Helical" evidence="9">
    <location>
        <begin position="31"/>
        <end position="54"/>
    </location>
</feature>
<dbReference type="AlphaFoldDB" id="A0A1Y2D2S6"/>
<dbReference type="Pfam" id="PF05493">
    <property type="entry name" value="ATP_synt_H"/>
    <property type="match status" value="1"/>
</dbReference>
<organism evidence="10 11">
    <name type="scientific">Rhizoclosmatium globosum</name>
    <dbReference type="NCBI Taxonomy" id="329046"/>
    <lineage>
        <taxon>Eukaryota</taxon>
        <taxon>Fungi</taxon>
        <taxon>Fungi incertae sedis</taxon>
        <taxon>Chytridiomycota</taxon>
        <taxon>Chytridiomycota incertae sedis</taxon>
        <taxon>Chytridiomycetes</taxon>
        <taxon>Chytridiales</taxon>
        <taxon>Chytriomycetaceae</taxon>
        <taxon>Rhizoclosmatium</taxon>
    </lineage>
</organism>
<evidence type="ECO:0000256" key="6">
    <source>
        <dbReference type="ARBA" id="ARBA00022989"/>
    </source>
</evidence>
<dbReference type="GO" id="GO:0007035">
    <property type="term" value="P:vacuolar acidification"/>
    <property type="evidence" value="ECO:0007669"/>
    <property type="project" value="TreeGrafter"/>
</dbReference>
<dbReference type="EMBL" id="MCGO01000001">
    <property type="protein sequence ID" value="ORY53424.1"/>
    <property type="molecule type" value="Genomic_DNA"/>
</dbReference>
<keyword evidence="4 9" id="KW-0812">Transmembrane</keyword>
<evidence type="ECO:0000313" key="11">
    <source>
        <dbReference type="Proteomes" id="UP000193642"/>
    </source>
</evidence>
<feature type="transmembrane region" description="Helical" evidence="9">
    <location>
        <begin position="6"/>
        <end position="24"/>
    </location>
</feature>
<reference evidence="10 11" key="1">
    <citation type="submission" date="2016-07" db="EMBL/GenBank/DDBJ databases">
        <title>Pervasive Adenine N6-methylation of Active Genes in Fungi.</title>
        <authorList>
            <consortium name="DOE Joint Genome Institute"/>
            <person name="Mondo S.J."/>
            <person name="Dannebaum R.O."/>
            <person name="Kuo R.C."/>
            <person name="Labutti K."/>
            <person name="Haridas S."/>
            <person name="Kuo A."/>
            <person name="Salamov A."/>
            <person name="Ahrendt S.R."/>
            <person name="Lipzen A."/>
            <person name="Sullivan W."/>
            <person name="Andreopoulos W.B."/>
            <person name="Clum A."/>
            <person name="Lindquist E."/>
            <person name="Daum C."/>
            <person name="Ramamoorthy G.K."/>
            <person name="Gryganskyi A."/>
            <person name="Culley D."/>
            <person name="Magnuson J.K."/>
            <person name="James T.Y."/>
            <person name="O'Malley M.A."/>
            <person name="Stajich J.E."/>
            <person name="Spatafora J.W."/>
            <person name="Visel A."/>
            <person name="Grigoriev I.V."/>
        </authorList>
    </citation>
    <scope>NUCLEOTIDE SEQUENCE [LARGE SCALE GENOMIC DNA]</scope>
    <source>
        <strain evidence="10 11">JEL800</strain>
    </source>
</reference>
<comment type="subcellular location">
    <subcellularLocation>
        <location evidence="1">Endomembrane system</location>
        <topology evidence="1">Multi-pass membrane protein</topology>
    </subcellularLocation>
</comment>
<comment type="similarity">
    <text evidence="2">Belongs to the V-ATPase e1/e2 subunit family.</text>
</comment>
<keyword evidence="7" id="KW-0406">Ion transport</keyword>
<evidence type="ECO:0000313" key="10">
    <source>
        <dbReference type="EMBL" id="ORY53424.1"/>
    </source>
</evidence>
<dbReference type="InterPro" id="IPR008389">
    <property type="entry name" value="ATPase_V0-cplx_e1/e2_su"/>
</dbReference>
<evidence type="ECO:0000256" key="4">
    <source>
        <dbReference type="ARBA" id="ARBA00022692"/>
    </source>
</evidence>
<keyword evidence="5" id="KW-0375">Hydrogen ion transport</keyword>
<dbReference type="GO" id="GO:0012505">
    <property type="term" value="C:endomembrane system"/>
    <property type="evidence" value="ECO:0007669"/>
    <property type="project" value="UniProtKB-SubCell"/>
</dbReference>
<evidence type="ECO:0000256" key="7">
    <source>
        <dbReference type="ARBA" id="ARBA00023065"/>
    </source>
</evidence>
<dbReference type="Proteomes" id="UP000193642">
    <property type="component" value="Unassembled WGS sequence"/>
</dbReference>
<keyword evidence="6 9" id="KW-1133">Transmembrane helix</keyword>
<accession>A0A1Y2D2S6</accession>
<dbReference type="PANTHER" id="PTHR12263">
    <property type="entry name" value="VACUOLAR ATP SYNTHASE SUBUNIT H"/>
    <property type="match status" value="1"/>
</dbReference>
<evidence type="ECO:0000256" key="9">
    <source>
        <dbReference type="SAM" id="Phobius"/>
    </source>
</evidence>
<dbReference type="GO" id="GO:0046961">
    <property type="term" value="F:proton-transporting ATPase activity, rotational mechanism"/>
    <property type="evidence" value="ECO:0007669"/>
    <property type="project" value="InterPro"/>
</dbReference>
<evidence type="ECO:0000256" key="2">
    <source>
        <dbReference type="ARBA" id="ARBA00008328"/>
    </source>
</evidence>
<name>A0A1Y2D2S6_9FUNG</name>
<dbReference type="STRING" id="329046.A0A1Y2D2S6"/>
<evidence type="ECO:0000256" key="1">
    <source>
        <dbReference type="ARBA" id="ARBA00004127"/>
    </source>
</evidence>
<evidence type="ECO:0000256" key="3">
    <source>
        <dbReference type="ARBA" id="ARBA00022448"/>
    </source>
</evidence>
<evidence type="ECO:0000256" key="5">
    <source>
        <dbReference type="ARBA" id="ARBA00022781"/>
    </source>
</evidence>
<keyword evidence="11" id="KW-1185">Reference proteome</keyword>
<gene>
    <name evidence="10" type="ORF">BCR33DRAFT_256</name>
</gene>
<dbReference type="PANTHER" id="PTHR12263:SF0">
    <property type="entry name" value="V-TYPE PROTON ATPASE SUBUNIT"/>
    <property type="match status" value="1"/>
</dbReference>
<sequence>MGLLTILVSFLIYGGIGAVGFRMIPPSEDQLIFRTALSLTFVCTWMMWAITYLAQLNPLVYPERAWTVHHATATSGSH</sequence>
<dbReference type="GO" id="GO:0000220">
    <property type="term" value="C:vacuolar proton-transporting V-type ATPase, V0 domain"/>
    <property type="evidence" value="ECO:0007669"/>
    <property type="project" value="TreeGrafter"/>
</dbReference>
<evidence type="ECO:0000256" key="8">
    <source>
        <dbReference type="ARBA" id="ARBA00023136"/>
    </source>
</evidence>
<proteinExistence type="inferred from homology"/>
<comment type="caution">
    <text evidence="10">The sequence shown here is derived from an EMBL/GenBank/DDBJ whole genome shotgun (WGS) entry which is preliminary data.</text>
</comment>